<proteinExistence type="predicted"/>
<dbReference type="Proteomes" id="UP000188324">
    <property type="component" value="Chromosome"/>
</dbReference>
<accession>A0A1Q2CH57</accession>
<gene>
    <name evidence="1" type="ORF">RPIT_12055</name>
</gene>
<keyword evidence="2" id="KW-1185">Reference proteome</keyword>
<protein>
    <submittedName>
        <fullName evidence="1">Uncharacterized protein</fullName>
    </submittedName>
</protein>
<dbReference type="EMBL" id="CP019605">
    <property type="protein sequence ID" value="AQP45444.1"/>
    <property type="molecule type" value="Genomic_DNA"/>
</dbReference>
<reference evidence="1 2" key="1">
    <citation type="journal article" date="2016" name="Int. J. Syst. Evol. Microbiol.">
        <title>Tessaracoccus flavus sp. nov., isolated from the drainage system of a lindane-producing factory.</title>
        <authorList>
            <person name="Kumari R."/>
            <person name="Singh P."/>
            <person name="Schumann P."/>
            <person name="Lal R."/>
        </authorList>
    </citation>
    <scope>NUCLEOTIDE SEQUENCE [LARGE SCALE GENOMIC DNA]</scope>
    <source>
        <strain evidence="1 2">RP1T</strain>
    </source>
</reference>
<evidence type="ECO:0000313" key="1">
    <source>
        <dbReference type="EMBL" id="AQP45444.1"/>
    </source>
</evidence>
<evidence type="ECO:0000313" key="2">
    <source>
        <dbReference type="Proteomes" id="UP000188324"/>
    </source>
</evidence>
<dbReference type="STRING" id="1610493.RPIT_12055"/>
<name>A0A1Q2CH57_9ACTN</name>
<sequence>MIGTGFDVTLNHVTDRARLLIASALGAPTSYEVGRTIYVEPDVDGVTLQVESTTGQDMSPSAKAFITLAPVGGRERILLTDLDVGGHRVVEVASLRAVGDGKSELSTIGGANVETPPLVRQAQLSAAGALGLRGNKLRSRQSIDIAIVIDGTASMRTWLREGALTAVAQCISGVDLVVGHDEKLDLRVAGSRDPWRSVAAMEVSQEIERQFASIGQISRVELYEPIPSGGQAWCVVTDHAPDVIPETVALIIVLCGPGADRVISAVSGDPRVFCLEVDPFRPASVPALDEASVHRLVSATLMAYRLETEGEQP</sequence>
<dbReference type="KEGG" id="tfl:RPIT_12055"/>
<organism evidence="1 2">
    <name type="scientific">Tessaracoccus flavus</name>
    <dbReference type="NCBI Taxonomy" id="1610493"/>
    <lineage>
        <taxon>Bacteria</taxon>
        <taxon>Bacillati</taxon>
        <taxon>Actinomycetota</taxon>
        <taxon>Actinomycetes</taxon>
        <taxon>Propionibacteriales</taxon>
        <taxon>Propionibacteriaceae</taxon>
        <taxon>Tessaracoccus</taxon>
    </lineage>
</organism>
<dbReference type="AlphaFoldDB" id="A0A1Q2CH57"/>